<name>A0A7W6KCB6_9SPHI</name>
<dbReference type="AlphaFoldDB" id="A0A7W6KCB6"/>
<protein>
    <submittedName>
        <fullName evidence="1">Uncharacterized protein</fullName>
    </submittedName>
</protein>
<organism evidence="1 2">
    <name type="scientific">Pedobacter zeae</name>
    <dbReference type="NCBI Taxonomy" id="1737356"/>
    <lineage>
        <taxon>Bacteria</taxon>
        <taxon>Pseudomonadati</taxon>
        <taxon>Bacteroidota</taxon>
        <taxon>Sphingobacteriia</taxon>
        <taxon>Sphingobacteriales</taxon>
        <taxon>Sphingobacteriaceae</taxon>
        <taxon>Pedobacter</taxon>
    </lineage>
</organism>
<sequence>MHIGSDSPAYRFTLLHSVFAIIGFSLPGSVQKTQVAESQNSFQLAVFSLTASNCQLNIVASSCSCFHRYVILNLFQNPSRGISWQDHMVQTNMLKILFLTFFGKQRLCTSVPIAPLTALLRCTPCSL</sequence>
<gene>
    <name evidence="1" type="ORF">GGQ60_002046</name>
</gene>
<accession>A0A7W6KCB6</accession>
<reference evidence="1 2" key="1">
    <citation type="submission" date="2020-08" db="EMBL/GenBank/DDBJ databases">
        <title>Genomic Encyclopedia of Type Strains, Phase IV (KMG-IV): sequencing the most valuable type-strain genomes for metagenomic binning, comparative biology and taxonomic classification.</title>
        <authorList>
            <person name="Goeker M."/>
        </authorList>
    </citation>
    <scope>NUCLEOTIDE SEQUENCE [LARGE SCALE GENOMIC DNA]</scope>
    <source>
        <strain evidence="1 2">DSM 100774</strain>
    </source>
</reference>
<evidence type="ECO:0000313" key="1">
    <source>
        <dbReference type="EMBL" id="MBB4108065.1"/>
    </source>
</evidence>
<comment type="caution">
    <text evidence="1">The sequence shown here is derived from an EMBL/GenBank/DDBJ whole genome shotgun (WGS) entry which is preliminary data.</text>
</comment>
<dbReference type="Proteomes" id="UP000532273">
    <property type="component" value="Unassembled WGS sequence"/>
</dbReference>
<evidence type="ECO:0000313" key="2">
    <source>
        <dbReference type="Proteomes" id="UP000532273"/>
    </source>
</evidence>
<dbReference type="EMBL" id="JACIEF010000002">
    <property type="protein sequence ID" value="MBB4108065.1"/>
    <property type="molecule type" value="Genomic_DNA"/>
</dbReference>
<proteinExistence type="predicted"/>